<dbReference type="EMBL" id="QXFT01000004">
    <property type="protein sequence ID" value="KAE9360459.1"/>
    <property type="molecule type" value="Genomic_DNA"/>
</dbReference>
<evidence type="ECO:0000313" key="11">
    <source>
        <dbReference type="EMBL" id="KAE9360459.1"/>
    </source>
</evidence>
<comment type="similarity">
    <text evidence="2">Belongs to the COG1 family.</text>
</comment>
<evidence type="ECO:0000256" key="2">
    <source>
        <dbReference type="ARBA" id="ARBA00006653"/>
    </source>
</evidence>
<dbReference type="GO" id="GO:0006891">
    <property type="term" value="P:intra-Golgi vesicle-mediated transport"/>
    <property type="evidence" value="ECO:0007669"/>
    <property type="project" value="InterPro"/>
</dbReference>
<comment type="caution">
    <text evidence="10">The sequence shown here is derived from an EMBL/GenBank/DDBJ whole genome shotgun (WGS) entry which is preliminary data.</text>
</comment>
<dbReference type="PANTHER" id="PTHR31658">
    <property type="entry name" value="CONSERVED OLIGOMERIC GOLGI COMPLEX SUBUNIT 1"/>
    <property type="match status" value="1"/>
</dbReference>
<proteinExistence type="inferred from homology"/>
<evidence type="ECO:0000313" key="12">
    <source>
        <dbReference type="Proteomes" id="UP000434957"/>
    </source>
</evidence>
<dbReference type="GO" id="GO:0000139">
    <property type="term" value="C:Golgi membrane"/>
    <property type="evidence" value="ECO:0007669"/>
    <property type="project" value="UniProtKB-SubCell"/>
</dbReference>
<keyword evidence="7" id="KW-0472">Membrane</keyword>
<dbReference type="EMBL" id="QXFU01000009">
    <property type="protein sequence ID" value="KAE9048497.1"/>
    <property type="molecule type" value="Genomic_DNA"/>
</dbReference>
<evidence type="ECO:0000256" key="3">
    <source>
        <dbReference type="ARBA" id="ARBA00020978"/>
    </source>
</evidence>
<evidence type="ECO:0000256" key="8">
    <source>
        <dbReference type="SAM" id="Coils"/>
    </source>
</evidence>
<dbReference type="AlphaFoldDB" id="A0A6A3P7M5"/>
<dbReference type="GO" id="GO:0015031">
    <property type="term" value="P:protein transport"/>
    <property type="evidence" value="ECO:0007669"/>
    <property type="project" value="UniProtKB-KW"/>
</dbReference>
<feature type="compositionally biased region" description="Basic and acidic residues" evidence="9">
    <location>
        <begin position="935"/>
        <end position="945"/>
    </location>
</feature>
<evidence type="ECO:0000256" key="7">
    <source>
        <dbReference type="ARBA" id="ARBA00023136"/>
    </source>
</evidence>
<evidence type="ECO:0000256" key="1">
    <source>
        <dbReference type="ARBA" id="ARBA00004395"/>
    </source>
</evidence>
<feature type="coiled-coil region" evidence="8">
    <location>
        <begin position="26"/>
        <end position="53"/>
    </location>
</feature>
<reference evidence="10 13" key="1">
    <citation type="submission" date="2018-09" db="EMBL/GenBank/DDBJ databases">
        <title>Genomic investigation of the strawberry pathogen Phytophthora fragariae indicates pathogenicity is determined by transcriptional variation in three key races.</title>
        <authorList>
            <person name="Adams T.M."/>
            <person name="Armitage A.D."/>
            <person name="Sobczyk M.K."/>
            <person name="Bates H.J."/>
            <person name="Dunwell J.M."/>
            <person name="Nellist C.F."/>
            <person name="Harrison R.J."/>
        </authorList>
    </citation>
    <scope>NUCLEOTIDE SEQUENCE [LARGE SCALE GENOMIC DNA]</scope>
    <source>
        <strain evidence="10 13">SCRP324</strain>
        <strain evidence="11 12">SCRP333</strain>
    </source>
</reference>
<dbReference type="Proteomes" id="UP000435112">
    <property type="component" value="Unassembled WGS sequence"/>
</dbReference>
<dbReference type="OrthoDB" id="46189at2759"/>
<evidence type="ECO:0000313" key="13">
    <source>
        <dbReference type="Proteomes" id="UP000435112"/>
    </source>
</evidence>
<comment type="subcellular location">
    <subcellularLocation>
        <location evidence="1">Golgi apparatus membrane</location>
        <topology evidence="1">Peripheral membrane protein</topology>
    </subcellularLocation>
</comment>
<dbReference type="Pfam" id="PF08700">
    <property type="entry name" value="VPS51_Exo84_N"/>
    <property type="match status" value="1"/>
</dbReference>
<evidence type="ECO:0000313" key="10">
    <source>
        <dbReference type="EMBL" id="KAE9048497.1"/>
    </source>
</evidence>
<keyword evidence="8" id="KW-0175">Coiled coil</keyword>
<dbReference type="PANTHER" id="PTHR31658:SF0">
    <property type="entry name" value="CONSERVED OLIGOMERIC GOLGI COMPLEX SUBUNIT 1"/>
    <property type="match status" value="1"/>
</dbReference>
<name>A0A6A3P7M5_9STRA</name>
<keyword evidence="6" id="KW-0333">Golgi apparatus</keyword>
<evidence type="ECO:0000256" key="9">
    <source>
        <dbReference type="SAM" id="MobiDB-lite"/>
    </source>
</evidence>
<keyword evidence="4" id="KW-0813">Transport</keyword>
<evidence type="ECO:0000256" key="5">
    <source>
        <dbReference type="ARBA" id="ARBA00022927"/>
    </source>
</evidence>
<protein>
    <recommendedName>
        <fullName evidence="3">Conserved oligomeric Golgi complex subunit 1</fullName>
    </recommendedName>
</protein>
<evidence type="ECO:0000256" key="4">
    <source>
        <dbReference type="ARBA" id="ARBA00022448"/>
    </source>
</evidence>
<dbReference type="Proteomes" id="UP000434957">
    <property type="component" value="Unassembled WGS sequence"/>
</dbReference>
<accession>A0A6A3P7M5</accession>
<dbReference type="InterPro" id="IPR033370">
    <property type="entry name" value="COG1"/>
</dbReference>
<organism evidence="10 13">
    <name type="scientific">Phytophthora rubi</name>
    <dbReference type="NCBI Taxonomy" id="129364"/>
    <lineage>
        <taxon>Eukaryota</taxon>
        <taxon>Sar</taxon>
        <taxon>Stramenopiles</taxon>
        <taxon>Oomycota</taxon>
        <taxon>Peronosporomycetes</taxon>
        <taxon>Peronosporales</taxon>
        <taxon>Peronosporaceae</taxon>
        <taxon>Phytophthora</taxon>
    </lineage>
</organism>
<sequence length="1012" mass="113643">MTTVATRGGGERRADDAADFLRRLSIADAKVLLERTRKEKENKTKEMQKMIGVRYRDLIESADKIVNMHSAALRLEVSLKEMPEKWKQMELALANTLAVEDQAEDAGEKTATADVELLEKTATADVELLERALSDDATDADKVAFLVEVPEQMWQLLDEGESLKVLELYQRATKIHDECVARAAEQEFPFLQTQWACIQCFRPRMVTCAKSYLTCRGKESRFYADNLCTLAVLSDPPIGAKKLFEVFLESRSKWMTPIHKKGEEHATQSSAKKERSLMIILNAISMTMAQTEDIFGDGSATGSGLLGSISQLSVSFKDELEEFMSSGEMFRLLSDWFQRKRRQIFEVAVPIISSIDSISLLSQVQSKLYAVNKTNGGCLNVKLWARVVNELAESREKKLSASVESVFTILFAEAFRKRTRDLVQHSFVEALEAIKSQIRASLEDTATRISRSDFHLRNVKFYDYFETIQKKAADLDASDLQSVLIEEFLRTLFKLVVFFEQEYPLPESRNAGAVNQAPSVFLSISNILAGIVAGFHRQTNKLFPGTTTTVSIPERDSSLLTVDSSFEKYSSDGFVTKTQFKSALEEILEGGESALACFIDEELRRVDALGFHSLYLVSEIKRKTSYPQLFVNVLHGLSKKYCEAWATILLKQKIEPLRELMQIEQYDATNEEWIATHEGWIEQVISDEGLGGDTDDSSSESEMALGDEKVWLPWCETPTVSSFLFSCCYSLDDANRLVQSAIGTSDEQIKLMQRTIREVLVEQLTIVSVAVYDTAVSLLVEAKATQKDSVLNFGECCIQQFLFDMYFVRATLGFSDFIRFGWGDELNPEECSPGLLKLKSLFERMREFIDPVDWEIYGPQLIENVVLQFRKSRLLFSSLSESNDINKINGKEIVIGAQDTRPLARIAEPVARFSLLPVPSNRRKFQRTMSSMSRSSEDDTAEGRSRTNSSTLFHERSVGDDTPQSSAMKLQNLLSSSASSNIFSAATSGTNLLSSAAKGIGFLSSATTNKYF</sequence>
<evidence type="ECO:0000256" key="6">
    <source>
        <dbReference type="ARBA" id="ARBA00023034"/>
    </source>
</evidence>
<feature type="region of interest" description="Disordered" evidence="9">
    <location>
        <begin position="924"/>
        <end position="965"/>
    </location>
</feature>
<dbReference type="GO" id="GO:0017119">
    <property type="term" value="C:Golgi transport complex"/>
    <property type="evidence" value="ECO:0007669"/>
    <property type="project" value="InterPro"/>
</dbReference>
<keyword evidence="5" id="KW-0653">Protein transport</keyword>
<gene>
    <name evidence="10" type="ORF">PR002_g421</name>
    <name evidence="11" type="ORF">PR003_g202</name>
</gene>
<keyword evidence="12" id="KW-1185">Reference proteome</keyword>